<dbReference type="AlphaFoldDB" id="A0A2P5ATP2"/>
<organism evidence="1 2">
    <name type="scientific">Parasponia andersonii</name>
    <name type="common">Sponia andersonii</name>
    <dbReference type="NCBI Taxonomy" id="3476"/>
    <lineage>
        <taxon>Eukaryota</taxon>
        <taxon>Viridiplantae</taxon>
        <taxon>Streptophyta</taxon>
        <taxon>Embryophyta</taxon>
        <taxon>Tracheophyta</taxon>
        <taxon>Spermatophyta</taxon>
        <taxon>Magnoliopsida</taxon>
        <taxon>eudicotyledons</taxon>
        <taxon>Gunneridae</taxon>
        <taxon>Pentapetalae</taxon>
        <taxon>rosids</taxon>
        <taxon>fabids</taxon>
        <taxon>Rosales</taxon>
        <taxon>Cannabaceae</taxon>
        <taxon>Parasponia</taxon>
    </lineage>
</organism>
<evidence type="ECO:0000313" key="1">
    <source>
        <dbReference type="EMBL" id="PON39895.1"/>
    </source>
</evidence>
<gene>
    <name evidence="1" type="ORF">PanWU01x14_301520</name>
</gene>
<proteinExistence type="predicted"/>
<protein>
    <submittedName>
        <fullName evidence="1">Uncharacterized protein</fullName>
    </submittedName>
</protein>
<evidence type="ECO:0000313" key="2">
    <source>
        <dbReference type="Proteomes" id="UP000237105"/>
    </source>
</evidence>
<sequence>MWITVNLTSPEYSSSTICFQTRTHFPENYKYFSFSLPIRALEKKPISDFASTRRNMLIYTRSPYFPSLSLTFSAPNYALSSVSSWNSFGDLVKWSSMARF</sequence>
<dbReference type="OrthoDB" id="10399107at2759"/>
<name>A0A2P5ATP2_PARAD</name>
<keyword evidence="2" id="KW-1185">Reference proteome</keyword>
<dbReference type="Proteomes" id="UP000237105">
    <property type="component" value="Unassembled WGS sequence"/>
</dbReference>
<accession>A0A2P5ATP2</accession>
<reference evidence="2" key="1">
    <citation type="submission" date="2016-06" db="EMBL/GenBank/DDBJ databases">
        <title>Parallel loss of symbiosis genes in relatives of nitrogen-fixing non-legume Parasponia.</title>
        <authorList>
            <person name="Van Velzen R."/>
            <person name="Holmer R."/>
            <person name="Bu F."/>
            <person name="Rutten L."/>
            <person name="Van Zeijl A."/>
            <person name="Liu W."/>
            <person name="Santuari L."/>
            <person name="Cao Q."/>
            <person name="Sharma T."/>
            <person name="Shen D."/>
            <person name="Roswanjaya Y."/>
            <person name="Wardhani T."/>
            <person name="Kalhor M.S."/>
            <person name="Jansen J."/>
            <person name="Van den Hoogen J."/>
            <person name="Gungor B."/>
            <person name="Hartog M."/>
            <person name="Hontelez J."/>
            <person name="Verver J."/>
            <person name="Yang W.-C."/>
            <person name="Schijlen E."/>
            <person name="Repin R."/>
            <person name="Schilthuizen M."/>
            <person name="Schranz E."/>
            <person name="Heidstra R."/>
            <person name="Miyata K."/>
            <person name="Fedorova E."/>
            <person name="Kohlen W."/>
            <person name="Bisseling T."/>
            <person name="Smit S."/>
            <person name="Geurts R."/>
        </authorList>
    </citation>
    <scope>NUCLEOTIDE SEQUENCE [LARGE SCALE GENOMIC DNA]</scope>
    <source>
        <strain evidence="2">cv. WU1-14</strain>
    </source>
</reference>
<comment type="caution">
    <text evidence="1">The sequence shown here is derived from an EMBL/GenBank/DDBJ whole genome shotgun (WGS) entry which is preliminary data.</text>
</comment>
<dbReference type="EMBL" id="JXTB01000452">
    <property type="protein sequence ID" value="PON39895.1"/>
    <property type="molecule type" value="Genomic_DNA"/>
</dbReference>